<name>A0AAV0K8K3_9ROSI</name>
<dbReference type="Proteomes" id="UP001154282">
    <property type="component" value="Unassembled WGS sequence"/>
</dbReference>
<evidence type="ECO:0000313" key="1">
    <source>
        <dbReference type="EMBL" id="CAI0418022.1"/>
    </source>
</evidence>
<evidence type="ECO:0000313" key="2">
    <source>
        <dbReference type="Proteomes" id="UP001154282"/>
    </source>
</evidence>
<sequence length="58" mass="6805">MRSQTDSALCIQRRRSSCPRARHGLCFQLGVRIGEFHSYNCFLVQPRSPEQPPFFHRV</sequence>
<proteinExistence type="predicted"/>
<organism evidence="1 2">
    <name type="scientific">Linum tenue</name>
    <dbReference type="NCBI Taxonomy" id="586396"/>
    <lineage>
        <taxon>Eukaryota</taxon>
        <taxon>Viridiplantae</taxon>
        <taxon>Streptophyta</taxon>
        <taxon>Embryophyta</taxon>
        <taxon>Tracheophyta</taxon>
        <taxon>Spermatophyta</taxon>
        <taxon>Magnoliopsida</taxon>
        <taxon>eudicotyledons</taxon>
        <taxon>Gunneridae</taxon>
        <taxon>Pentapetalae</taxon>
        <taxon>rosids</taxon>
        <taxon>fabids</taxon>
        <taxon>Malpighiales</taxon>
        <taxon>Linaceae</taxon>
        <taxon>Linum</taxon>
    </lineage>
</organism>
<dbReference type="EMBL" id="CAMGYJ010000005">
    <property type="protein sequence ID" value="CAI0418022.1"/>
    <property type="molecule type" value="Genomic_DNA"/>
</dbReference>
<reference evidence="1" key="1">
    <citation type="submission" date="2022-08" db="EMBL/GenBank/DDBJ databases">
        <authorList>
            <person name="Gutierrez-Valencia J."/>
        </authorList>
    </citation>
    <scope>NUCLEOTIDE SEQUENCE</scope>
</reference>
<protein>
    <submittedName>
        <fullName evidence="1">Uncharacterized protein</fullName>
    </submittedName>
</protein>
<keyword evidence="2" id="KW-1185">Reference proteome</keyword>
<dbReference type="AlphaFoldDB" id="A0AAV0K8K3"/>
<accession>A0AAV0K8K3</accession>
<comment type="caution">
    <text evidence="1">The sequence shown here is derived from an EMBL/GenBank/DDBJ whole genome shotgun (WGS) entry which is preliminary data.</text>
</comment>
<gene>
    <name evidence="1" type="ORF">LITE_LOCUS17519</name>
</gene>